<dbReference type="PANTHER" id="PTHR11647">
    <property type="entry name" value="HYDRANTOINASE/DIHYDROPYRIMIDINASE FAMILY MEMBER"/>
    <property type="match status" value="1"/>
</dbReference>
<evidence type="ECO:0000313" key="10">
    <source>
        <dbReference type="Proteomes" id="UP000198287"/>
    </source>
</evidence>
<evidence type="ECO:0000256" key="3">
    <source>
        <dbReference type="ARBA" id="ARBA00022723"/>
    </source>
</evidence>
<comment type="catalytic activity">
    <reaction evidence="5">
        <text>5,6-dihydrouracil + H2O = 3-(carbamoylamino)propanoate + H(+)</text>
        <dbReference type="Rhea" id="RHEA:16121"/>
        <dbReference type="ChEBI" id="CHEBI:11892"/>
        <dbReference type="ChEBI" id="CHEBI:15377"/>
        <dbReference type="ChEBI" id="CHEBI:15378"/>
        <dbReference type="ChEBI" id="CHEBI:15901"/>
        <dbReference type="EC" id="3.5.2.2"/>
    </reaction>
</comment>
<dbReference type="PANTHER" id="PTHR11647:SF1">
    <property type="entry name" value="COLLAPSIN RESPONSE MEDIATOR PROTEIN"/>
    <property type="match status" value="1"/>
</dbReference>
<name>A0A226EX72_FOLCA</name>
<dbReference type="EC" id="3.5.2.2" evidence="6"/>
<dbReference type="SUPFAM" id="SSF51338">
    <property type="entry name" value="Composite domain of metallo-dependent hydrolases"/>
    <property type="match status" value="2"/>
</dbReference>
<evidence type="ECO:0000256" key="6">
    <source>
        <dbReference type="ARBA" id="ARBA00039113"/>
    </source>
</evidence>
<dbReference type="OMA" id="SAETHHM"/>
<dbReference type="SUPFAM" id="SSF51556">
    <property type="entry name" value="Metallo-dependent hydrolases"/>
    <property type="match status" value="1"/>
</dbReference>
<evidence type="ECO:0000259" key="8">
    <source>
        <dbReference type="Pfam" id="PF01979"/>
    </source>
</evidence>
<evidence type="ECO:0000256" key="5">
    <source>
        <dbReference type="ARBA" id="ARBA00036696"/>
    </source>
</evidence>
<keyword evidence="10" id="KW-1185">Reference proteome</keyword>
<feature type="domain" description="Amidohydrolase-related" evidence="8">
    <location>
        <begin position="54"/>
        <end position="442"/>
    </location>
</feature>
<dbReference type="Proteomes" id="UP000198287">
    <property type="component" value="Unassembled WGS sequence"/>
</dbReference>
<organism evidence="9 10">
    <name type="scientific">Folsomia candida</name>
    <name type="common">Springtail</name>
    <dbReference type="NCBI Taxonomy" id="158441"/>
    <lineage>
        <taxon>Eukaryota</taxon>
        <taxon>Metazoa</taxon>
        <taxon>Ecdysozoa</taxon>
        <taxon>Arthropoda</taxon>
        <taxon>Hexapoda</taxon>
        <taxon>Collembola</taxon>
        <taxon>Entomobryomorpha</taxon>
        <taxon>Isotomoidea</taxon>
        <taxon>Isotomidae</taxon>
        <taxon>Proisotominae</taxon>
        <taxon>Folsomia</taxon>
    </lineage>
</organism>
<dbReference type="Pfam" id="PF01979">
    <property type="entry name" value="Amidohydro_1"/>
    <property type="match status" value="1"/>
</dbReference>
<dbReference type="GO" id="GO:0005829">
    <property type="term" value="C:cytosol"/>
    <property type="evidence" value="ECO:0007669"/>
    <property type="project" value="TreeGrafter"/>
</dbReference>
<comment type="caution">
    <text evidence="9">The sequence shown here is derived from an EMBL/GenBank/DDBJ whole genome shotgun (WGS) entry which is preliminary data.</text>
</comment>
<reference evidence="9 10" key="1">
    <citation type="submission" date="2015-12" db="EMBL/GenBank/DDBJ databases">
        <title>The genome of Folsomia candida.</title>
        <authorList>
            <person name="Faddeeva A."/>
            <person name="Derks M.F."/>
            <person name="Anvar Y."/>
            <person name="Smit S."/>
            <person name="Van Straalen N."/>
            <person name="Roelofs D."/>
        </authorList>
    </citation>
    <scope>NUCLEOTIDE SEQUENCE [LARGE SCALE GENOMIC DNA]</scope>
    <source>
        <strain evidence="9 10">VU population</strain>
        <tissue evidence="9">Whole body</tissue>
    </source>
</reference>
<evidence type="ECO:0000256" key="4">
    <source>
        <dbReference type="ARBA" id="ARBA00022801"/>
    </source>
</evidence>
<dbReference type="OrthoDB" id="10258955at2759"/>
<dbReference type="FunFam" id="3.20.20.140:FF:000076">
    <property type="entry name" value="Dihydropyrimidinase like 2"/>
    <property type="match status" value="1"/>
</dbReference>
<comment type="cofactor">
    <cofactor evidence="1">
        <name>Zn(2+)</name>
        <dbReference type="ChEBI" id="CHEBI:29105"/>
    </cofactor>
</comment>
<keyword evidence="3" id="KW-0479">Metal-binding</keyword>
<accession>A0A226EX72</accession>
<evidence type="ECO:0000256" key="2">
    <source>
        <dbReference type="ARBA" id="ARBA00008829"/>
    </source>
</evidence>
<comment type="similarity">
    <text evidence="2">Belongs to the metallo-dependent hydrolases superfamily. Hydantoinase/dihydropyrimidinase family.</text>
</comment>
<proteinExistence type="inferred from homology"/>
<dbReference type="Gene3D" id="2.30.40.10">
    <property type="entry name" value="Urease, subunit C, domain 1"/>
    <property type="match status" value="1"/>
</dbReference>
<dbReference type="STRING" id="158441.A0A226EX72"/>
<evidence type="ECO:0000313" key="9">
    <source>
        <dbReference type="EMBL" id="OXA61747.1"/>
    </source>
</evidence>
<dbReference type="GO" id="GO:0006208">
    <property type="term" value="P:pyrimidine nucleobase catabolic process"/>
    <property type="evidence" value="ECO:0007669"/>
    <property type="project" value="TreeGrafter"/>
</dbReference>
<dbReference type="InterPro" id="IPR032466">
    <property type="entry name" value="Metal_Hydrolase"/>
</dbReference>
<evidence type="ECO:0000256" key="1">
    <source>
        <dbReference type="ARBA" id="ARBA00001947"/>
    </source>
</evidence>
<dbReference type="GO" id="GO:0046872">
    <property type="term" value="F:metal ion binding"/>
    <property type="evidence" value="ECO:0007669"/>
    <property type="project" value="UniProtKB-KW"/>
</dbReference>
<dbReference type="InterPro" id="IPR011059">
    <property type="entry name" value="Metal-dep_hydrolase_composite"/>
</dbReference>
<dbReference type="Gene3D" id="3.20.20.140">
    <property type="entry name" value="Metal-dependent hydrolases"/>
    <property type="match status" value="1"/>
</dbReference>
<feature type="modified residue" description="N6-carboxylysine" evidence="7">
    <location>
        <position position="155"/>
    </location>
</feature>
<dbReference type="EMBL" id="LNIX01000001">
    <property type="protein sequence ID" value="OXA61747.1"/>
    <property type="molecule type" value="Genomic_DNA"/>
</dbReference>
<keyword evidence="4" id="KW-0378">Hydrolase</keyword>
<dbReference type="CDD" id="cd01314">
    <property type="entry name" value="D-HYD"/>
    <property type="match status" value="1"/>
</dbReference>
<evidence type="ECO:0000256" key="7">
    <source>
        <dbReference type="PIRSR" id="PIRSR611778-50"/>
    </source>
</evidence>
<dbReference type="GO" id="GO:0004157">
    <property type="term" value="F:dihydropyrimidinase activity"/>
    <property type="evidence" value="ECO:0007669"/>
    <property type="project" value="UniProtKB-EC"/>
</dbReference>
<sequence length="501" mass="54206">MSSAESVLIKNGKIVNCDGVKDGDVLIQGGKIKSVGVGLTPPAGARVIDAGGKYVMPGGIDAHTHLNMPFMGTTTADDFYIGTKAAIAGGTTMIIDFVIPAKGQSLLEAYDQWQGWSEGLVCCDYSFHCAVTWWSEQVKKEMEILVKEKGINSFKMFMAYKDVLMLRDDDMYLCFEHCKKIGALAQVHAENGDIIAENAKKVLAAGISGPEGHEMSRPEEVEAEATNRACVLASQVNCPLYVVHVMSKSAGDVIASKRNEGCVIFGEPIAAGLGTDGSNYFCKSWRHAAAHILSPPLRPDPTTPGYLMDLLAKGDLQATGSDNCTFTHEQKKMGAEDFSKIPNGVNGLEDRMSVIWEKGVHTGKMDPARFVAVTSTNAAKIFNVYPQKGAILEGSDADLVIWDGDATRMISAATHHHATDNNIFEGMTCHGVPVFVLVKGKVCVEGGKVTGTKGWGKFVPNLPFTPFVYDPVRKRDAELKAKWKPVERDGYNGEMMSMAKK</sequence>
<dbReference type="InterPro" id="IPR011778">
    <property type="entry name" value="Hydantoinase/dihydroPyrase"/>
</dbReference>
<dbReference type="NCBIfam" id="TIGR02033">
    <property type="entry name" value="D-hydantoinase"/>
    <property type="match status" value="1"/>
</dbReference>
<gene>
    <name evidence="9" type="ORF">Fcan01_03945</name>
</gene>
<protein>
    <recommendedName>
        <fullName evidence="6">dihydropyrimidinase</fullName>
        <ecNumber evidence="6">3.5.2.2</ecNumber>
    </recommendedName>
</protein>
<dbReference type="InterPro" id="IPR050378">
    <property type="entry name" value="Metallo-dep_Hydrolases_sf"/>
</dbReference>
<dbReference type="InterPro" id="IPR006680">
    <property type="entry name" value="Amidohydro-rel"/>
</dbReference>
<dbReference type="AlphaFoldDB" id="A0A226EX72"/>
<comment type="PTM">
    <text evidence="7">Carbamylation allows a single lysine to coordinate two divalent metal cations.</text>
</comment>